<dbReference type="WBParaSite" id="Csp11.Scaffold630.g19292.t1">
    <property type="protein sequence ID" value="Csp11.Scaffold630.g19292.t1"/>
    <property type="gene ID" value="Csp11.Scaffold630.g19292"/>
</dbReference>
<protein>
    <submittedName>
        <fullName evidence="2">Uncharacterized protein</fullName>
    </submittedName>
</protein>
<name>A0A1I7UTU8_9PELO</name>
<accession>A0A1I7UTU8</accession>
<reference evidence="2" key="1">
    <citation type="submission" date="2016-11" db="UniProtKB">
        <authorList>
            <consortium name="WormBaseParasite"/>
        </authorList>
    </citation>
    <scope>IDENTIFICATION</scope>
</reference>
<dbReference type="AlphaFoldDB" id="A0A1I7UTU8"/>
<evidence type="ECO:0000313" key="2">
    <source>
        <dbReference type="WBParaSite" id="Csp11.Scaffold630.g19292.t1"/>
    </source>
</evidence>
<sequence>MFRNYVESQKGGGTSFEFLSLVNVFNPGFLLDCIHQIPVIFHTKFEMDLFSSHFTVGSTLKTSLISNEDGNPSRTPYF</sequence>
<organism evidence="1 2">
    <name type="scientific">Caenorhabditis tropicalis</name>
    <dbReference type="NCBI Taxonomy" id="1561998"/>
    <lineage>
        <taxon>Eukaryota</taxon>
        <taxon>Metazoa</taxon>
        <taxon>Ecdysozoa</taxon>
        <taxon>Nematoda</taxon>
        <taxon>Chromadorea</taxon>
        <taxon>Rhabditida</taxon>
        <taxon>Rhabditina</taxon>
        <taxon>Rhabditomorpha</taxon>
        <taxon>Rhabditoidea</taxon>
        <taxon>Rhabditidae</taxon>
        <taxon>Peloderinae</taxon>
        <taxon>Caenorhabditis</taxon>
    </lineage>
</organism>
<keyword evidence="1" id="KW-1185">Reference proteome</keyword>
<evidence type="ECO:0000313" key="1">
    <source>
        <dbReference type="Proteomes" id="UP000095282"/>
    </source>
</evidence>
<dbReference type="Proteomes" id="UP000095282">
    <property type="component" value="Unplaced"/>
</dbReference>
<proteinExistence type="predicted"/>